<comment type="similarity">
    <text evidence="1">Belongs to the glycosyltransferase 2 family.</text>
</comment>
<keyword evidence="2" id="KW-0328">Glycosyltransferase</keyword>
<dbReference type="EMBL" id="BJYJ01000014">
    <property type="protein sequence ID" value="GEN76797.1"/>
    <property type="molecule type" value="Genomic_DNA"/>
</dbReference>
<evidence type="ECO:0000259" key="4">
    <source>
        <dbReference type="Pfam" id="PF00535"/>
    </source>
</evidence>
<dbReference type="AlphaFoldDB" id="A0A511YNN1"/>
<dbReference type="SUPFAM" id="SSF53448">
    <property type="entry name" value="Nucleotide-diphospho-sugar transferases"/>
    <property type="match status" value="1"/>
</dbReference>
<keyword evidence="3" id="KW-0808">Transferase</keyword>
<sequence>MQNDISFLIGLKNNLEYTRFFYDHVRKIYSEVEIVFVSYGSTDGTHQWLDQLDDPFLKYFYAEESRTLSDTYNKAIEIATKNKVCFLHNDMVLGKFFLDYLSKDMAENDLNFYKVIEPPVFTGDVRDWKETRDFGSDIHSFDFQRFFDFEETYISERAEPAGETAHTSFFLCVRRDVLLEIGGLDNLFSPMFCEDDDLIIRLRLLGLKTIQLHRAMVYHFVSKTSRFSEEYENKTNAIELNSQRNFIRKWGVSNGRTLPVKYDIGIIIKSGNIHSLYQLEHLANTIYTDFPFEDYIVKEQANTKYDLRERIKPISGLQKHDILIHINGKAINQKTINMMENIAQLILESKSKYINPAVFQKLFLKIFKPYRPLIFFKEAPRKEKLLIYKELF</sequence>
<dbReference type="InterPro" id="IPR001173">
    <property type="entry name" value="Glyco_trans_2-like"/>
</dbReference>
<feature type="domain" description="Glycosyltransferase 2-like" evidence="4">
    <location>
        <begin position="7"/>
        <end position="138"/>
    </location>
</feature>
<keyword evidence="6" id="KW-1185">Reference proteome</keyword>
<dbReference type="Pfam" id="PF00535">
    <property type="entry name" value="Glycos_transf_2"/>
    <property type="match status" value="1"/>
</dbReference>
<dbReference type="PANTHER" id="PTHR43179">
    <property type="entry name" value="RHAMNOSYLTRANSFERASE WBBL"/>
    <property type="match status" value="1"/>
</dbReference>
<evidence type="ECO:0000256" key="3">
    <source>
        <dbReference type="ARBA" id="ARBA00022679"/>
    </source>
</evidence>
<dbReference type="PANTHER" id="PTHR43179:SF12">
    <property type="entry name" value="GALACTOFURANOSYLTRANSFERASE GLFT2"/>
    <property type="match status" value="1"/>
</dbReference>
<dbReference type="Proteomes" id="UP000321863">
    <property type="component" value="Unassembled WGS sequence"/>
</dbReference>
<evidence type="ECO:0000256" key="1">
    <source>
        <dbReference type="ARBA" id="ARBA00006739"/>
    </source>
</evidence>
<organism evidence="5 6">
    <name type="scientific">Chryseobacterium hagamense</name>
    <dbReference type="NCBI Taxonomy" id="395935"/>
    <lineage>
        <taxon>Bacteria</taxon>
        <taxon>Pseudomonadati</taxon>
        <taxon>Bacteroidota</taxon>
        <taxon>Flavobacteriia</taxon>
        <taxon>Flavobacteriales</taxon>
        <taxon>Weeksellaceae</taxon>
        <taxon>Chryseobacterium group</taxon>
        <taxon>Chryseobacterium</taxon>
    </lineage>
</organism>
<reference evidence="5 6" key="1">
    <citation type="submission" date="2019-07" db="EMBL/GenBank/DDBJ databases">
        <title>Whole genome shotgun sequence of Chryseobacterium hagamense NBRC 105253.</title>
        <authorList>
            <person name="Hosoyama A."/>
            <person name="Uohara A."/>
            <person name="Ohji S."/>
            <person name="Ichikawa N."/>
        </authorList>
    </citation>
    <scope>NUCLEOTIDE SEQUENCE [LARGE SCALE GENOMIC DNA]</scope>
    <source>
        <strain evidence="5 6">NBRC 105253</strain>
    </source>
</reference>
<accession>A0A511YNN1</accession>
<dbReference type="Gene3D" id="3.90.550.10">
    <property type="entry name" value="Spore Coat Polysaccharide Biosynthesis Protein SpsA, Chain A"/>
    <property type="match status" value="1"/>
</dbReference>
<gene>
    <name evidence="5" type="ORF">CHA01nite_25370</name>
</gene>
<proteinExistence type="inferred from homology"/>
<protein>
    <recommendedName>
        <fullName evidence="4">Glycosyltransferase 2-like domain-containing protein</fullName>
    </recommendedName>
</protein>
<dbReference type="OrthoDB" id="8936324at2"/>
<dbReference type="RefSeq" id="WP_146941948.1">
    <property type="nucleotide sequence ID" value="NZ_BJYJ01000014.1"/>
</dbReference>
<comment type="caution">
    <text evidence="5">The sequence shown here is derived from an EMBL/GenBank/DDBJ whole genome shotgun (WGS) entry which is preliminary data.</text>
</comment>
<evidence type="ECO:0000313" key="6">
    <source>
        <dbReference type="Proteomes" id="UP000321863"/>
    </source>
</evidence>
<name>A0A511YNN1_9FLAO</name>
<evidence type="ECO:0000313" key="5">
    <source>
        <dbReference type="EMBL" id="GEN76797.1"/>
    </source>
</evidence>
<evidence type="ECO:0000256" key="2">
    <source>
        <dbReference type="ARBA" id="ARBA00022676"/>
    </source>
</evidence>
<dbReference type="GO" id="GO:0016757">
    <property type="term" value="F:glycosyltransferase activity"/>
    <property type="evidence" value="ECO:0007669"/>
    <property type="project" value="UniProtKB-KW"/>
</dbReference>
<dbReference type="InterPro" id="IPR029044">
    <property type="entry name" value="Nucleotide-diphossugar_trans"/>
</dbReference>